<dbReference type="InterPro" id="IPR003594">
    <property type="entry name" value="HATPase_dom"/>
</dbReference>
<evidence type="ECO:0000313" key="7">
    <source>
        <dbReference type="Proteomes" id="UP000562045"/>
    </source>
</evidence>
<dbReference type="InterPro" id="IPR050482">
    <property type="entry name" value="Sensor_HK_TwoCompSys"/>
</dbReference>
<keyword evidence="3" id="KW-0902">Two-component regulatory system</keyword>
<feature type="domain" description="Histidine kinase/HSP90-like ATPase" evidence="4">
    <location>
        <begin position="339"/>
        <end position="438"/>
    </location>
</feature>
<dbReference type="Pfam" id="PF02518">
    <property type="entry name" value="HATPase_c"/>
    <property type="match status" value="1"/>
</dbReference>
<dbReference type="Pfam" id="PF07730">
    <property type="entry name" value="HisKA_3"/>
    <property type="match status" value="1"/>
</dbReference>
<evidence type="ECO:0000259" key="5">
    <source>
        <dbReference type="Pfam" id="PF07730"/>
    </source>
</evidence>
<dbReference type="GO" id="GO:0046983">
    <property type="term" value="F:protein dimerization activity"/>
    <property type="evidence" value="ECO:0007669"/>
    <property type="project" value="InterPro"/>
</dbReference>
<evidence type="ECO:0000256" key="3">
    <source>
        <dbReference type="ARBA" id="ARBA00023012"/>
    </source>
</evidence>
<dbReference type="Gene3D" id="3.30.450.40">
    <property type="match status" value="1"/>
</dbReference>
<dbReference type="PANTHER" id="PTHR24421">
    <property type="entry name" value="NITRATE/NITRITE SENSOR PROTEIN NARX-RELATED"/>
    <property type="match status" value="1"/>
</dbReference>
<sequence>MTEQLDLATLTGVRSGKRSYYRAYVRSDERMQRAVRAMDSISRGLVSTVEGPRGLLEQVARAAAEHLNAAWLILGLADGQLPGARPRFLVVDGTRGALVDDDTHLPPGVRRELGAIRAGHATRTPRDDSWVRVPMTLAGDPIGSLVGLHGLDDEPEPGDLSVLRILANEAAVALHTSEQYQAGLALHRRAQRLYDETAAQARDLAERTRELRHAEERLLVAHQRELLDHERHRIARELHDSVTQYVLSAGMAVEVARGMAADEGREAIEARLSTAKELSAQAVDQLRRAIYALHQPQRDVVHALPELLLEVAEHHRPHLAVTVRVDGSVAELTADADHEIARAVGEALFNVATHAEASRAVVRLRYRPDELFVSVADDGTGDPSELARRLRLERGPSADGRHRGLANIECRITELGGSIAFRRARIGGVRVEMRIPLPLDAQRPGIIAGLVGTGPEQVEPWQP</sequence>
<comment type="caution">
    <text evidence="6">The sequence shown here is derived from an EMBL/GenBank/DDBJ whole genome shotgun (WGS) entry which is preliminary data.</text>
</comment>
<evidence type="ECO:0000256" key="1">
    <source>
        <dbReference type="ARBA" id="ARBA00022679"/>
    </source>
</evidence>
<name>A0A7Y9ZJM2_9ACTN</name>
<dbReference type="Proteomes" id="UP000562045">
    <property type="component" value="Unassembled WGS sequence"/>
</dbReference>
<dbReference type="GO" id="GO:0000155">
    <property type="term" value="F:phosphorelay sensor kinase activity"/>
    <property type="evidence" value="ECO:0007669"/>
    <property type="project" value="InterPro"/>
</dbReference>
<proteinExistence type="predicted"/>
<dbReference type="Gene3D" id="1.20.5.1930">
    <property type="match status" value="1"/>
</dbReference>
<reference evidence="6 7" key="1">
    <citation type="submission" date="2020-07" db="EMBL/GenBank/DDBJ databases">
        <title>Sequencing the genomes of 1000 actinobacteria strains.</title>
        <authorList>
            <person name="Klenk H.-P."/>
        </authorList>
    </citation>
    <scope>NUCLEOTIDE SEQUENCE [LARGE SCALE GENOMIC DNA]</scope>
    <source>
        <strain evidence="6 7">DSM 15131</strain>
    </source>
</reference>
<dbReference type="RefSeq" id="WP_179649899.1">
    <property type="nucleotide sequence ID" value="NZ_JACBZM010000001.1"/>
</dbReference>
<keyword evidence="2 6" id="KW-0418">Kinase</keyword>
<keyword evidence="1" id="KW-0808">Transferase</keyword>
<dbReference type="GO" id="GO:0016020">
    <property type="term" value="C:membrane"/>
    <property type="evidence" value="ECO:0007669"/>
    <property type="project" value="InterPro"/>
</dbReference>
<dbReference type="NCBIfam" id="NF047786">
    <property type="entry name" value="his_kin_MadS"/>
    <property type="match status" value="1"/>
</dbReference>
<organism evidence="6 7">
    <name type="scientific">Nocardioides aromaticivorans</name>
    <dbReference type="NCBI Taxonomy" id="200618"/>
    <lineage>
        <taxon>Bacteria</taxon>
        <taxon>Bacillati</taxon>
        <taxon>Actinomycetota</taxon>
        <taxon>Actinomycetes</taxon>
        <taxon>Propionibacteriales</taxon>
        <taxon>Nocardioidaceae</taxon>
        <taxon>Nocardioides</taxon>
    </lineage>
</organism>
<gene>
    <name evidence="6" type="ORF">BJ993_003180</name>
</gene>
<dbReference type="InterPro" id="IPR036890">
    <property type="entry name" value="HATPase_C_sf"/>
</dbReference>
<dbReference type="EMBL" id="JACBZM010000001">
    <property type="protein sequence ID" value="NYI46100.1"/>
    <property type="molecule type" value="Genomic_DNA"/>
</dbReference>
<evidence type="ECO:0000256" key="2">
    <source>
        <dbReference type="ARBA" id="ARBA00022777"/>
    </source>
</evidence>
<dbReference type="CDD" id="cd16917">
    <property type="entry name" value="HATPase_UhpB-NarQ-NarX-like"/>
    <property type="match status" value="1"/>
</dbReference>
<dbReference type="InterPro" id="IPR011712">
    <property type="entry name" value="Sig_transdc_His_kin_sub3_dim/P"/>
</dbReference>
<evidence type="ECO:0000313" key="6">
    <source>
        <dbReference type="EMBL" id="NYI46100.1"/>
    </source>
</evidence>
<dbReference type="InterPro" id="IPR029016">
    <property type="entry name" value="GAF-like_dom_sf"/>
</dbReference>
<feature type="domain" description="Signal transduction histidine kinase subgroup 3 dimerisation and phosphoacceptor" evidence="5">
    <location>
        <begin position="230"/>
        <end position="296"/>
    </location>
</feature>
<accession>A0A7Y9ZJM2</accession>
<dbReference type="Gene3D" id="3.30.565.10">
    <property type="entry name" value="Histidine kinase-like ATPase, C-terminal domain"/>
    <property type="match status" value="1"/>
</dbReference>
<dbReference type="SUPFAM" id="SSF55781">
    <property type="entry name" value="GAF domain-like"/>
    <property type="match status" value="1"/>
</dbReference>
<evidence type="ECO:0000259" key="4">
    <source>
        <dbReference type="Pfam" id="PF02518"/>
    </source>
</evidence>
<dbReference type="AlphaFoldDB" id="A0A7Y9ZJM2"/>
<dbReference type="SUPFAM" id="SSF55874">
    <property type="entry name" value="ATPase domain of HSP90 chaperone/DNA topoisomerase II/histidine kinase"/>
    <property type="match status" value="1"/>
</dbReference>
<protein>
    <submittedName>
        <fullName evidence="6">Signal transduction histidine kinase</fullName>
    </submittedName>
</protein>